<dbReference type="SUPFAM" id="SSF52980">
    <property type="entry name" value="Restriction endonuclease-like"/>
    <property type="match status" value="1"/>
</dbReference>
<dbReference type="InterPro" id="IPR011335">
    <property type="entry name" value="Restrct_endonuc-II-like"/>
</dbReference>
<proteinExistence type="predicted"/>
<evidence type="ECO:0000313" key="2">
    <source>
        <dbReference type="EMBL" id="PZO20943.1"/>
    </source>
</evidence>
<organism evidence="2 3">
    <name type="scientific">Leptolyngbya foveolarum</name>
    <dbReference type="NCBI Taxonomy" id="47253"/>
    <lineage>
        <taxon>Bacteria</taxon>
        <taxon>Bacillati</taxon>
        <taxon>Cyanobacteriota</taxon>
        <taxon>Cyanophyceae</taxon>
        <taxon>Leptolyngbyales</taxon>
        <taxon>Leptolyngbyaceae</taxon>
        <taxon>Leptolyngbya group</taxon>
        <taxon>Leptolyngbya</taxon>
    </lineage>
</organism>
<keyword evidence="2" id="KW-0255">Endonuclease</keyword>
<keyword evidence="2" id="KW-0540">Nuclease</keyword>
<dbReference type="GO" id="GO:0004519">
    <property type="term" value="F:endonuclease activity"/>
    <property type="evidence" value="ECO:0007669"/>
    <property type="project" value="UniProtKB-KW"/>
</dbReference>
<comment type="caution">
    <text evidence="2">The sequence shown here is derived from an EMBL/GenBank/DDBJ whole genome shotgun (WGS) entry which is preliminary data.</text>
</comment>
<dbReference type="PANTHER" id="PTHR35400:SF1">
    <property type="entry name" value="SLR1083 PROTEIN"/>
    <property type="match status" value="1"/>
</dbReference>
<evidence type="ECO:0000259" key="1">
    <source>
        <dbReference type="Pfam" id="PF05685"/>
    </source>
</evidence>
<reference evidence="3" key="1">
    <citation type="submission" date="2018-04" db="EMBL/GenBank/DDBJ databases">
        <authorList>
            <person name="Cornet L."/>
        </authorList>
    </citation>
    <scope>NUCLEOTIDE SEQUENCE [LARGE SCALE GENOMIC DNA]</scope>
</reference>
<protein>
    <submittedName>
        <fullName evidence="2">Uma2 family endonuclease</fullName>
    </submittedName>
</protein>
<dbReference type="Pfam" id="PF05685">
    <property type="entry name" value="Uma2"/>
    <property type="match status" value="1"/>
</dbReference>
<dbReference type="InterPro" id="IPR012296">
    <property type="entry name" value="Nuclease_put_TT1808"/>
</dbReference>
<dbReference type="PANTHER" id="PTHR35400">
    <property type="entry name" value="SLR1083 PROTEIN"/>
    <property type="match status" value="1"/>
</dbReference>
<reference evidence="2 3" key="2">
    <citation type="submission" date="2018-06" db="EMBL/GenBank/DDBJ databases">
        <title>Metagenomic assembly of (sub)arctic Cyanobacteria and their associated microbiome from non-axenic cultures.</title>
        <authorList>
            <person name="Baurain D."/>
        </authorList>
    </citation>
    <scope>NUCLEOTIDE SEQUENCE [LARGE SCALE GENOMIC DNA]</scope>
    <source>
        <strain evidence="2">ULC129bin1</strain>
    </source>
</reference>
<evidence type="ECO:0000313" key="3">
    <source>
        <dbReference type="Proteomes" id="UP000249354"/>
    </source>
</evidence>
<gene>
    <name evidence="2" type="ORF">DCF25_05705</name>
</gene>
<feature type="domain" description="Putative restriction endonuclease" evidence="1">
    <location>
        <begin position="34"/>
        <end position="188"/>
    </location>
</feature>
<name>A0A2W4UJ30_9CYAN</name>
<keyword evidence="2" id="KW-0378">Hydrolase</keyword>
<dbReference type="EMBL" id="QBMC01000024">
    <property type="protein sequence ID" value="PZO20943.1"/>
    <property type="molecule type" value="Genomic_DNA"/>
</dbReference>
<sequence>MRAVKTQVLTDCWVSMAWDEYVTCSEEPSLKSAKCYYHEGHGRFEMLPVGPNHAKDHTVANDAIKLFCILKFIPITVLDNASYRKAGCDECQPDLSAYVGDKANKVPSSGGFINLDLQAAPDLAIEVANTSFLDDIGAKRSLYETLNISEYWIVNVAKAEVTAFEILNQGSQRIATSKLLKGFEFSVLEEALRRSRKTDQSKVGNWLMQQFQS</sequence>
<dbReference type="AlphaFoldDB" id="A0A2W4UJ30"/>
<dbReference type="CDD" id="cd06260">
    <property type="entry name" value="DUF820-like"/>
    <property type="match status" value="1"/>
</dbReference>
<dbReference type="Proteomes" id="UP000249354">
    <property type="component" value="Unassembled WGS sequence"/>
</dbReference>
<dbReference type="Gene3D" id="3.90.1570.10">
    <property type="entry name" value="tt1808, chain A"/>
    <property type="match status" value="1"/>
</dbReference>
<accession>A0A2W4UJ30</accession>
<dbReference type="InterPro" id="IPR008538">
    <property type="entry name" value="Uma2"/>
</dbReference>